<feature type="domain" description="CFA20" evidence="2">
    <location>
        <begin position="46"/>
        <end position="204"/>
    </location>
</feature>
<feature type="region of interest" description="Disordered" evidence="1">
    <location>
        <begin position="539"/>
        <end position="602"/>
    </location>
</feature>
<proteinExistence type="predicted"/>
<feature type="region of interest" description="Disordered" evidence="1">
    <location>
        <begin position="1"/>
        <end position="29"/>
    </location>
</feature>
<feature type="compositionally biased region" description="Polar residues" evidence="1">
    <location>
        <begin position="565"/>
        <end position="601"/>
    </location>
</feature>
<protein>
    <recommendedName>
        <fullName evidence="2">CFA20 domain-containing protein</fullName>
    </recommendedName>
</protein>
<accession>A0A7S3R1P8</accession>
<dbReference type="AlphaFoldDB" id="A0A7S3R1P8"/>
<name>A0A7S3R1P8_DUNTE</name>
<dbReference type="EMBL" id="HBIP01025042">
    <property type="protein sequence ID" value="CAE0499996.1"/>
    <property type="molecule type" value="Transcribed_RNA"/>
</dbReference>
<organism evidence="3">
    <name type="scientific">Dunaliella tertiolecta</name>
    <name type="common">Green alga</name>
    <dbReference type="NCBI Taxonomy" id="3047"/>
    <lineage>
        <taxon>Eukaryota</taxon>
        <taxon>Viridiplantae</taxon>
        <taxon>Chlorophyta</taxon>
        <taxon>core chlorophytes</taxon>
        <taxon>Chlorophyceae</taxon>
        <taxon>CS clade</taxon>
        <taxon>Chlamydomonadales</taxon>
        <taxon>Dunaliellaceae</taxon>
        <taxon>Dunaliella</taxon>
    </lineage>
</organism>
<gene>
    <name evidence="3" type="ORF">DTER00134_LOCUS15069</name>
</gene>
<sequence>MPPLHAPFPRANGTGETTLTGLRPASTRAQPADADSSLHYFQNCTHVEVLGTQGAQPLASWKVTGPSKALQKVFDRSCKSYVFALGSTGLKLQTPVDGRSSLGLAHPFLVIQALVGDGQHVTLELLLTDSKAARRRVILSTVFSEAKATALHCQVPLSIIPNKWTTLVLPMARLASLTSRGAVFKCLDAMTLSGSCSLRRIFTLRDPPHTSLVYPATQAPQHTLQQQQQQQQLLTAPLTLPASLEHHVLQSRQIQRVRGAVVMRVWRALYAMGWTDLAQADRVAQIMVAFRLRPTLSPVLLQHRRAARRIITTPWTKARGLPLQDAAESLVVFSDLAAAHQLQHSPPGTAILAFLRILLKRVVVDAHLIDPDTLQQVARSVATVAEVFRDDPREQALELQPGSYQSKEPHSRGNHQLLRGMLPLSKGAYLLQVLAAAAAYNTVLTPTPVVVGDEGMGAVRGVLERAAQACMQPGSSSLLRELRPAQGATLLLGLACGGVTDARTLLQRVLGMRMYGPERLSLRVMANLAAACAASTEASQPGAAHGSRASGSSSSNSSEGAYVKDSTTPRSGSTCSTGSTEPETGLHLSNQSSTRAPSAANQEGLRSPSFYYQHALEAAVAAVKVCGDGGREFDKGQKTGVRRRLSRKSNRMGVRRALRTQQEALADTLAAAAAVGGRLPLTPREFLWLHKASEVVISKWNMAASRGAAEAGFSPVYAVQLLQAYVQLGLANEQLMVAAEDLFTVTTRNMKPPERAAFVKVLGLMRQRLQDYCTASRRGDEAVEAEMVDDHDTTMRG</sequence>
<feature type="compositionally biased region" description="Low complexity" evidence="1">
    <location>
        <begin position="539"/>
        <end position="561"/>
    </location>
</feature>
<evidence type="ECO:0000313" key="3">
    <source>
        <dbReference type="EMBL" id="CAE0499996.1"/>
    </source>
</evidence>
<evidence type="ECO:0000256" key="1">
    <source>
        <dbReference type="SAM" id="MobiDB-lite"/>
    </source>
</evidence>
<dbReference type="Pfam" id="PF05018">
    <property type="entry name" value="CFA20_dom"/>
    <property type="match status" value="1"/>
</dbReference>
<dbReference type="InterPro" id="IPR040441">
    <property type="entry name" value="CFA20/CFAP20DC"/>
</dbReference>
<reference evidence="3" key="1">
    <citation type="submission" date="2021-01" db="EMBL/GenBank/DDBJ databases">
        <authorList>
            <person name="Corre E."/>
            <person name="Pelletier E."/>
            <person name="Niang G."/>
            <person name="Scheremetjew M."/>
            <person name="Finn R."/>
            <person name="Kale V."/>
            <person name="Holt S."/>
            <person name="Cochrane G."/>
            <person name="Meng A."/>
            <person name="Brown T."/>
            <person name="Cohen L."/>
        </authorList>
    </citation>
    <scope>NUCLEOTIDE SEQUENCE</scope>
    <source>
        <strain evidence="3">CCMP1320</strain>
    </source>
</reference>
<dbReference type="InterPro" id="IPR007714">
    <property type="entry name" value="CFA20_dom"/>
</dbReference>
<evidence type="ECO:0000259" key="2">
    <source>
        <dbReference type="Pfam" id="PF05018"/>
    </source>
</evidence>
<dbReference type="PANTHER" id="PTHR12458">
    <property type="entry name" value="ORF PROTEIN"/>
    <property type="match status" value="1"/>
</dbReference>